<keyword evidence="2" id="KW-1185">Reference proteome</keyword>
<gene>
    <name evidence="1" type="ORF">T265_10734</name>
</gene>
<organism evidence="1 2">
    <name type="scientific">Opisthorchis viverrini</name>
    <name type="common">Southeast Asian liver fluke</name>
    <dbReference type="NCBI Taxonomy" id="6198"/>
    <lineage>
        <taxon>Eukaryota</taxon>
        <taxon>Metazoa</taxon>
        <taxon>Spiralia</taxon>
        <taxon>Lophotrochozoa</taxon>
        <taxon>Platyhelminthes</taxon>
        <taxon>Trematoda</taxon>
        <taxon>Digenea</taxon>
        <taxon>Opisthorchiida</taxon>
        <taxon>Opisthorchiata</taxon>
        <taxon>Opisthorchiidae</taxon>
        <taxon>Opisthorchis</taxon>
    </lineage>
</organism>
<protein>
    <submittedName>
        <fullName evidence="1">Uncharacterized protein</fullName>
    </submittedName>
</protein>
<evidence type="ECO:0000313" key="2">
    <source>
        <dbReference type="Proteomes" id="UP000054324"/>
    </source>
</evidence>
<dbReference type="CTD" id="20324902"/>
<dbReference type="KEGG" id="ovi:T265_10734"/>
<dbReference type="AlphaFoldDB" id="A0A074Z5J2"/>
<dbReference type="Proteomes" id="UP000054324">
    <property type="component" value="Unassembled WGS sequence"/>
</dbReference>
<dbReference type="GeneID" id="20324902"/>
<dbReference type="RefSeq" id="XP_009175458.1">
    <property type="nucleotide sequence ID" value="XM_009177194.1"/>
</dbReference>
<name>A0A074Z5J2_OPIVI</name>
<sequence>MTTEKRTVHLPNGGLYAEMAWDKQDYGRIDEPVAIQIVASGARFSEICRVEAPFAQLRGELNKS</sequence>
<reference evidence="1 2" key="1">
    <citation type="submission" date="2013-11" db="EMBL/GenBank/DDBJ databases">
        <title>Opisthorchis viverrini - life in the bile duct.</title>
        <authorList>
            <person name="Young N.D."/>
            <person name="Nagarajan N."/>
            <person name="Lin S.J."/>
            <person name="Korhonen P.K."/>
            <person name="Jex A.R."/>
            <person name="Hall R.S."/>
            <person name="Safavi-Hemami H."/>
            <person name="Kaewkong W."/>
            <person name="Bertrand D."/>
            <person name="Gao S."/>
            <person name="Seet Q."/>
            <person name="Wongkham S."/>
            <person name="Teh B.T."/>
            <person name="Wongkham C."/>
            <person name="Intapan P.M."/>
            <person name="Maleewong W."/>
            <person name="Yang X."/>
            <person name="Hu M."/>
            <person name="Wang Z."/>
            <person name="Hofmann A."/>
            <person name="Sternberg P.W."/>
            <person name="Tan P."/>
            <person name="Wang J."/>
            <person name="Gasser R.B."/>
        </authorList>
    </citation>
    <scope>NUCLEOTIDE SEQUENCE [LARGE SCALE GENOMIC DNA]</scope>
</reference>
<dbReference type="EMBL" id="KL597020">
    <property type="protein sequence ID" value="KER20797.1"/>
    <property type="molecule type" value="Genomic_DNA"/>
</dbReference>
<accession>A0A074Z5J2</accession>
<evidence type="ECO:0000313" key="1">
    <source>
        <dbReference type="EMBL" id="KER20797.1"/>
    </source>
</evidence>
<proteinExistence type="predicted"/>